<feature type="compositionally biased region" description="Low complexity" evidence="3">
    <location>
        <begin position="10"/>
        <end position="27"/>
    </location>
</feature>
<dbReference type="Pfam" id="PF00326">
    <property type="entry name" value="Peptidase_S9"/>
    <property type="match status" value="1"/>
</dbReference>
<evidence type="ECO:0000256" key="1">
    <source>
        <dbReference type="ARBA" id="ARBA00022729"/>
    </source>
</evidence>
<sequence length="714" mass="76356">MTSETVISNQAGGRRQQTAQSAAAARPATPFHDLEHYIALPRLSTLALSADGTRLVTAVTTLDSKATGYTTALWELDPAGVQPARRLTRSAKGEAGAAFARNGDLLFTSARPGPDAEADGEDTPAALWVLPAAGGEGSLLLSRPGGVGAVWAARDADTVVVTAEVLAGSADEQDDADRRKARKDRKVGAILHSGYPVRFWDRDLGPSQTRHFVLEPEPGPDDAGLPGTTDAQPPLRLRNITPDAGAALLETGAVLSPDGGTLLTGFRIPLGRGDTRSVLAAVDTATGGRHILLDSADADYQPGPVSPDGTTAVVVRELIPGPERIPEVALGLVPLAGGEFTPLAAEWDRWPSPAGWLPDGSAVVVTADEDGRTPVFLVDASSGAVRRVTADDAAYSDVVVSPDGRYAYALRSSYLFPPEPVRIDLATGRTEPLPSPADRPQLPGRLEEVEAGAPDGTRVRAWLVLPAEASAADPVPLLLWVHGGPLGSWNAWNWRWCPWVLAARGYAVLLPDPALSTGYGRDFVRRGWGRWGQEPYTDLMAVTDEAVKRPDIDAGRTAAMGGSFGGYMANWIAGHTDRFRAIVSHASLWALDQFGPTTDVSTYWEKEMTAAMAEANSPHLHVGQIRTPMLVIHGDKDYRVPIGEGLRLWYELLSRSGLPADGQDGTAHRFLYFPDENHWVLSPQHARVWYAVVEHFLARHVLGRDTGLPPELGL</sequence>
<feature type="region of interest" description="Disordered" evidence="3">
    <location>
        <begin position="1"/>
        <end position="27"/>
    </location>
</feature>
<dbReference type="SUPFAM" id="SSF53474">
    <property type="entry name" value="alpha/beta-Hydrolases"/>
    <property type="match status" value="1"/>
</dbReference>
<name>A0A7X6HF48_9MICC</name>
<dbReference type="PANTHER" id="PTHR42776">
    <property type="entry name" value="SERINE PEPTIDASE S9 FAMILY MEMBER"/>
    <property type="match status" value="1"/>
</dbReference>
<dbReference type="AlphaFoldDB" id="A0A7X6HF48"/>
<dbReference type="Gene3D" id="3.40.50.1820">
    <property type="entry name" value="alpha/beta hydrolase"/>
    <property type="match status" value="1"/>
</dbReference>
<feature type="domain" description="Peptidase S9 prolyl oligopeptidase catalytic" evidence="4">
    <location>
        <begin position="493"/>
        <end position="701"/>
    </location>
</feature>
<evidence type="ECO:0000256" key="2">
    <source>
        <dbReference type="ARBA" id="ARBA00022801"/>
    </source>
</evidence>
<dbReference type="Gene3D" id="2.120.10.30">
    <property type="entry name" value="TolB, C-terminal domain"/>
    <property type="match status" value="2"/>
</dbReference>
<dbReference type="Proteomes" id="UP000544090">
    <property type="component" value="Unassembled WGS sequence"/>
</dbReference>
<dbReference type="GO" id="GO:0006508">
    <property type="term" value="P:proteolysis"/>
    <property type="evidence" value="ECO:0007669"/>
    <property type="project" value="InterPro"/>
</dbReference>
<evidence type="ECO:0000259" key="4">
    <source>
        <dbReference type="Pfam" id="PF00326"/>
    </source>
</evidence>
<evidence type="ECO:0000313" key="5">
    <source>
        <dbReference type="EMBL" id="NKX55079.1"/>
    </source>
</evidence>
<dbReference type="GO" id="GO:0004252">
    <property type="term" value="F:serine-type endopeptidase activity"/>
    <property type="evidence" value="ECO:0007669"/>
    <property type="project" value="TreeGrafter"/>
</dbReference>
<gene>
    <name evidence="5" type="ORF">HGG74_11110</name>
</gene>
<comment type="caution">
    <text evidence="5">The sequence shown here is derived from an EMBL/GenBank/DDBJ whole genome shotgun (WGS) entry which is preliminary data.</text>
</comment>
<evidence type="ECO:0000313" key="6">
    <source>
        <dbReference type="Proteomes" id="UP000544090"/>
    </source>
</evidence>
<dbReference type="RefSeq" id="WP_168486409.1">
    <property type="nucleotide sequence ID" value="NZ_JAAZSQ010000009.1"/>
</dbReference>
<dbReference type="SUPFAM" id="SSF82171">
    <property type="entry name" value="DPP6 N-terminal domain-like"/>
    <property type="match status" value="1"/>
</dbReference>
<accession>A0A7X6HF48</accession>
<evidence type="ECO:0000256" key="3">
    <source>
        <dbReference type="SAM" id="MobiDB-lite"/>
    </source>
</evidence>
<keyword evidence="6" id="KW-1185">Reference proteome</keyword>
<dbReference type="InterPro" id="IPR001375">
    <property type="entry name" value="Peptidase_S9_cat"/>
</dbReference>
<dbReference type="PANTHER" id="PTHR42776:SF13">
    <property type="entry name" value="DIPEPTIDYL-PEPTIDASE 5"/>
    <property type="match status" value="1"/>
</dbReference>
<dbReference type="InterPro" id="IPR029058">
    <property type="entry name" value="AB_hydrolase_fold"/>
</dbReference>
<dbReference type="EMBL" id="JAAZSQ010000009">
    <property type="protein sequence ID" value="NKX55079.1"/>
    <property type="molecule type" value="Genomic_DNA"/>
</dbReference>
<organism evidence="5 6">
    <name type="scientific">Arthrobacter mobilis</name>
    <dbReference type="NCBI Taxonomy" id="2724944"/>
    <lineage>
        <taxon>Bacteria</taxon>
        <taxon>Bacillati</taxon>
        <taxon>Actinomycetota</taxon>
        <taxon>Actinomycetes</taxon>
        <taxon>Micrococcales</taxon>
        <taxon>Micrococcaceae</taxon>
        <taxon>Arthrobacter</taxon>
    </lineage>
</organism>
<dbReference type="InterPro" id="IPR011042">
    <property type="entry name" value="6-blade_b-propeller_TolB-like"/>
</dbReference>
<keyword evidence="1" id="KW-0732">Signal</keyword>
<keyword evidence="2" id="KW-0378">Hydrolase</keyword>
<protein>
    <submittedName>
        <fullName evidence="5">S9 family peptidase</fullName>
    </submittedName>
</protein>
<reference evidence="5 6" key="1">
    <citation type="submission" date="2020-04" db="EMBL/GenBank/DDBJ databases">
        <title>Arthrobacter sp. nov.</title>
        <authorList>
            <person name="Liu S."/>
        </authorList>
    </citation>
    <scope>NUCLEOTIDE SEQUENCE [LARGE SCALE GENOMIC DNA]</scope>
    <source>
        <strain evidence="5 6">E918</strain>
    </source>
</reference>
<proteinExistence type="predicted"/>